<accession>A0A9Q3EJU2</accession>
<evidence type="ECO:0000313" key="3">
    <source>
        <dbReference type="Proteomes" id="UP000765509"/>
    </source>
</evidence>
<dbReference type="EMBL" id="AVOT02029648">
    <property type="protein sequence ID" value="MBW0522569.1"/>
    <property type="molecule type" value="Genomic_DNA"/>
</dbReference>
<reference evidence="2" key="1">
    <citation type="submission" date="2021-03" db="EMBL/GenBank/DDBJ databases">
        <title>Draft genome sequence of rust myrtle Austropuccinia psidii MF-1, a brazilian biotype.</title>
        <authorList>
            <person name="Quecine M.C."/>
            <person name="Pachon D.M.R."/>
            <person name="Bonatelli M.L."/>
            <person name="Correr F.H."/>
            <person name="Franceschini L.M."/>
            <person name="Leite T.F."/>
            <person name="Margarido G.R.A."/>
            <person name="Almeida C.A."/>
            <person name="Ferrarezi J.A."/>
            <person name="Labate C.A."/>
        </authorList>
    </citation>
    <scope>NUCLEOTIDE SEQUENCE</scope>
    <source>
        <strain evidence="2">MF-1</strain>
    </source>
</reference>
<proteinExistence type="predicted"/>
<keyword evidence="3" id="KW-1185">Reference proteome</keyword>
<gene>
    <name evidence="2" type="ORF">O181_062284</name>
</gene>
<comment type="caution">
    <text evidence="2">The sequence shown here is derived from an EMBL/GenBank/DDBJ whole genome shotgun (WGS) entry which is preliminary data.</text>
</comment>
<organism evidence="2 3">
    <name type="scientific">Austropuccinia psidii MF-1</name>
    <dbReference type="NCBI Taxonomy" id="1389203"/>
    <lineage>
        <taxon>Eukaryota</taxon>
        <taxon>Fungi</taxon>
        <taxon>Dikarya</taxon>
        <taxon>Basidiomycota</taxon>
        <taxon>Pucciniomycotina</taxon>
        <taxon>Pucciniomycetes</taxon>
        <taxon>Pucciniales</taxon>
        <taxon>Sphaerophragmiaceae</taxon>
        <taxon>Austropuccinia</taxon>
    </lineage>
</organism>
<evidence type="ECO:0000313" key="2">
    <source>
        <dbReference type="EMBL" id="MBW0522569.1"/>
    </source>
</evidence>
<dbReference type="Proteomes" id="UP000765509">
    <property type="component" value="Unassembled WGS sequence"/>
</dbReference>
<sequence length="126" mass="14449">MNDNCRFNQYTPRRQPRKPTNRSTAWLNCKHLSNSKTIGTDQKKNIINSENHNPWLCLNNKPMKNTVSEDHVSNADINSSVHTAFIPSFNCFNLIAQSDSHTKLFRQPTASLAVGYDQDRMQQVTN</sequence>
<feature type="compositionally biased region" description="Polar residues" evidence="1">
    <location>
        <begin position="1"/>
        <end position="12"/>
    </location>
</feature>
<feature type="region of interest" description="Disordered" evidence="1">
    <location>
        <begin position="1"/>
        <end position="22"/>
    </location>
</feature>
<dbReference type="AlphaFoldDB" id="A0A9Q3EJU2"/>
<evidence type="ECO:0000256" key="1">
    <source>
        <dbReference type="SAM" id="MobiDB-lite"/>
    </source>
</evidence>
<protein>
    <submittedName>
        <fullName evidence="2">Uncharacterized protein</fullName>
    </submittedName>
</protein>
<name>A0A9Q3EJU2_9BASI</name>